<dbReference type="GO" id="GO:0016251">
    <property type="term" value="F:RNA polymerase II general transcription initiation factor activity"/>
    <property type="evidence" value="ECO:0007669"/>
    <property type="project" value="TreeGrafter"/>
</dbReference>
<keyword evidence="4" id="KW-0804">Transcription</keyword>
<dbReference type="CDD" id="cd08047">
    <property type="entry name" value="TAF7"/>
    <property type="match status" value="1"/>
</dbReference>
<comment type="subcellular location">
    <subcellularLocation>
        <location evidence="1">Nucleus</location>
    </subcellularLocation>
</comment>
<evidence type="ECO:0000256" key="4">
    <source>
        <dbReference type="ARBA" id="ARBA00023163"/>
    </source>
</evidence>
<dbReference type="SMART" id="SM01370">
    <property type="entry name" value="TAFII55_N"/>
    <property type="match status" value="1"/>
</dbReference>
<evidence type="ECO:0000256" key="5">
    <source>
        <dbReference type="ARBA" id="ARBA00023242"/>
    </source>
</evidence>
<dbReference type="AlphaFoldDB" id="A0AAX4NYY6"/>
<comment type="similarity">
    <text evidence="2">Belongs to the TAF7 family.</text>
</comment>
<keyword evidence="7" id="KW-0396">Initiation factor</keyword>
<dbReference type="Pfam" id="PF04658">
    <property type="entry name" value="TAFII55_N"/>
    <property type="match status" value="1"/>
</dbReference>
<accession>A0AAX4NYY6</accession>
<sequence length="192" mass="21722">MKKPKGTEVKKLQAARTGAPTEEAYLLRVQNTQLADGLKRMLRNQEETPGKIELKMKSDREGVFVCGEKSFQASVRNLPCVTEVFKTFDDENLVKTVDIGQVVLVRDSDSDTPPQGEFRDGLTPVMRDARARHFRKLPDMDPALVERVETELIEIVNQGAPKGWTYEDVEEEFVKGEAGSEGHWKVVSRQQF</sequence>
<evidence type="ECO:0000313" key="7">
    <source>
        <dbReference type="EMBL" id="WZN59100.1"/>
    </source>
</evidence>
<name>A0AAX4NYY6_9CHLO</name>
<gene>
    <name evidence="7" type="ORF">HKI87_01g06250</name>
</gene>
<evidence type="ECO:0000256" key="3">
    <source>
        <dbReference type="ARBA" id="ARBA00023015"/>
    </source>
</evidence>
<feature type="domain" description="TAFII55 protein conserved region" evidence="6">
    <location>
        <begin position="21"/>
        <end position="173"/>
    </location>
</feature>
<evidence type="ECO:0000256" key="2">
    <source>
        <dbReference type="ARBA" id="ARBA00009368"/>
    </source>
</evidence>
<dbReference type="InterPro" id="IPR006751">
    <property type="entry name" value="TAFII55_prot_cons_reg"/>
</dbReference>
<dbReference type="GO" id="GO:0003743">
    <property type="term" value="F:translation initiation factor activity"/>
    <property type="evidence" value="ECO:0007669"/>
    <property type="project" value="UniProtKB-KW"/>
</dbReference>
<organism evidence="7 8">
    <name type="scientific">Chloropicon roscoffensis</name>
    <dbReference type="NCBI Taxonomy" id="1461544"/>
    <lineage>
        <taxon>Eukaryota</taxon>
        <taxon>Viridiplantae</taxon>
        <taxon>Chlorophyta</taxon>
        <taxon>Chloropicophyceae</taxon>
        <taxon>Chloropicales</taxon>
        <taxon>Chloropicaceae</taxon>
        <taxon>Chloropicon</taxon>
    </lineage>
</organism>
<reference evidence="7 8" key="1">
    <citation type="submission" date="2024-03" db="EMBL/GenBank/DDBJ databases">
        <title>Complete genome sequence of the green alga Chloropicon roscoffensis RCC1871.</title>
        <authorList>
            <person name="Lemieux C."/>
            <person name="Pombert J.-F."/>
            <person name="Otis C."/>
            <person name="Turmel M."/>
        </authorList>
    </citation>
    <scope>NUCLEOTIDE SEQUENCE [LARGE SCALE GENOMIC DNA]</scope>
    <source>
        <strain evidence="7 8">RCC1871</strain>
    </source>
</reference>
<keyword evidence="5" id="KW-0539">Nucleus</keyword>
<dbReference type="InterPro" id="IPR037817">
    <property type="entry name" value="TAF7"/>
</dbReference>
<evidence type="ECO:0000256" key="1">
    <source>
        <dbReference type="ARBA" id="ARBA00004123"/>
    </source>
</evidence>
<evidence type="ECO:0000313" key="8">
    <source>
        <dbReference type="Proteomes" id="UP001472866"/>
    </source>
</evidence>
<dbReference type="GO" id="GO:0051123">
    <property type="term" value="P:RNA polymerase II preinitiation complex assembly"/>
    <property type="evidence" value="ECO:0007669"/>
    <property type="project" value="TreeGrafter"/>
</dbReference>
<dbReference type="GO" id="GO:0005669">
    <property type="term" value="C:transcription factor TFIID complex"/>
    <property type="evidence" value="ECO:0007669"/>
    <property type="project" value="InterPro"/>
</dbReference>
<keyword evidence="8" id="KW-1185">Reference proteome</keyword>
<proteinExistence type="inferred from homology"/>
<evidence type="ECO:0000259" key="6">
    <source>
        <dbReference type="SMART" id="SM01370"/>
    </source>
</evidence>
<dbReference type="PANTHER" id="PTHR12228:SF0">
    <property type="entry name" value="TATA-BOX BINDING PROTEIN ASSOCIATED FACTOR 7"/>
    <property type="match status" value="1"/>
</dbReference>
<dbReference type="PANTHER" id="PTHR12228">
    <property type="entry name" value="TRANSCRIPTION INITIATION FACTOR TFIID 55 KD SUBUNIT-RELATED"/>
    <property type="match status" value="1"/>
</dbReference>
<dbReference type="EMBL" id="CP151501">
    <property type="protein sequence ID" value="WZN59100.1"/>
    <property type="molecule type" value="Genomic_DNA"/>
</dbReference>
<keyword evidence="7" id="KW-0648">Protein biosynthesis</keyword>
<protein>
    <submittedName>
        <fullName evidence="7">Subunit 7 of transcription initiation factor TFIID</fullName>
    </submittedName>
</protein>
<dbReference type="Proteomes" id="UP001472866">
    <property type="component" value="Chromosome 01"/>
</dbReference>
<keyword evidence="3" id="KW-0805">Transcription regulation</keyword>